<dbReference type="RefSeq" id="WP_188530972.1">
    <property type="nucleotide sequence ID" value="NZ_BMGR01000006.1"/>
</dbReference>
<evidence type="ECO:0000256" key="1">
    <source>
        <dbReference type="SAM" id="Phobius"/>
    </source>
</evidence>
<keyword evidence="1" id="KW-1133">Transmembrane helix</keyword>
<keyword evidence="3" id="KW-1185">Reference proteome</keyword>
<gene>
    <name evidence="2" type="ORF">GCM10010916_20420</name>
</gene>
<sequence>MASKRKMAKRRVHYKSAAHWIGQPVCVVLHDGSYYIGIVDRVENGELILSGTKGEGTMGTSPHHLEKARISGFLGSLFGGGGFPFAGNPAGTGTGAGAAAAPASGGIGNFMGLWKTMWPGIRLGFGMMKMIIPLFGMFKR</sequence>
<comment type="caution">
    <text evidence="2">The sequence shown here is derived from an EMBL/GenBank/DDBJ whole genome shotgun (WGS) entry which is preliminary data.</text>
</comment>
<proteinExistence type="predicted"/>
<organism evidence="2 3">
    <name type="scientific">Paenibacillus abyssi</name>
    <dbReference type="NCBI Taxonomy" id="1340531"/>
    <lineage>
        <taxon>Bacteria</taxon>
        <taxon>Bacillati</taxon>
        <taxon>Bacillota</taxon>
        <taxon>Bacilli</taxon>
        <taxon>Bacillales</taxon>
        <taxon>Paenibacillaceae</taxon>
        <taxon>Paenibacillus</taxon>
    </lineage>
</organism>
<evidence type="ECO:0000313" key="3">
    <source>
        <dbReference type="Proteomes" id="UP000644756"/>
    </source>
</evidence>
<name>A0A917D1M1_9BACL</name>
<keyword evidence="1" id="KW-0812">Transmembrane</keyword>
<dbReference type="EMBL" id="BMGR01000006">
    <property type="protein sequence ID" value="GGG03253.1"/>
    <property type="molecule type" value="Genomic_DNA"/>
</dbReference>
<evidence type="ECO:0000313" key="2">
    <source>
        <dbReference type="EMBL" id="GGG03253.1"/>
    </source>
</evidence>
<dbReference type="AlphaFoldDB" id="A0A917D1M1"/>
<reference evidence="2" key="2">
    <citation type="submission" date="2020-09" db="EMBL/GenBank/DDBJ databases">
        <authorList>
            <person name="Sun Q."/>
            <person name="Zhou Y."/>
        </authorList>
    </citation>
    <scope>NUCLEOTIDE SEQUENCE</scope>
    <source>
        <strain evidence="2">CGMCC 1.12987</strain>
    </source>
</reference>
<keyword evidence="1" id="KW-0472">Membrane</keyword>
<accession>A0A917D1M1</accession>
<protein>
    <submittedName>
        <fullName evidence="2">Uncharacterized protein</fullName>
    </submittedName>
</protein>
<feature type="transmembrane region" description="Helical" evidence="1">
    <location>
        <begin position="120"/>
        <end position="138"/>
    </location>
</feature>
<dbReference type="Proteomes" id="UP000644756">
    <property type="component" value="Unassembled WGS sequence"/>
</dbReference>
<reference evidence="2" key="1">
    <citation type="journal article" date="2014" name="Int. J. Syst. Evol. Microbiol.">
        <title>Complete genome sequence of Corynebacterium casei LMG S-19264T (=DSM 44701T), isolated from a smear-ripened cheese.</title>
        <authorList>
            <consortium name="US DOE Joint Genome Institute (JGI-PGF)"/>
            <person name="Walter F."/>
            <person name="Albersmeier A."/>
            <person name="Kalinowski J."/>
            <person name="Ruckert C."/>
        </authorList>
    </citation>
    <scope>NUCLEOTIDE SEQUENCE</scope>
    <source>
        <strain evidence="2">CGMCC 1.12987</strain>
    </source>
</reference>